<proteinExistence type="predicted"/>
<reference evidence="2" key="1">
    <citation type="journal article" date="2013" name="J. Plant Res.">
        <title>Effect of fungi and light on seed germination of three Opuntia species from semiarid lands of central Mexico.</title>
        <authorList>
            <person name="Delgado-Sanchez P."/>
            <person name="Jimenez-Bremont J.F."/>
            <person name="Guerrero-Gonzalez Mde L."/>
            <person name="Flores J."/>
        </authorList>
    </citation>
    <scope>NUCLEOTIDE SEQUENCE</scope>
    <source>
        <tissue evidence="2">Cladode</tissue>
    </source>
</reference>
<dbReference type="EMBL" id="GISG01146111">
    <property type="protein sequence ID" value="MBA4646417.1"/>
    <property type="molecule type" value="Transcribed_RNA"/>
</dbReference>
<reference evidence="2" key="2">
    <citation type="submission" date="2020-07" db="EMBL/GenBank/DDBJ databases">
        <authorList>
            <person name="Vera ALvarez R."/>
            <person name="Arias-Moreno D.M."/>
            <person name="Jimenez-Jacinto V."/>
            <person name="Jimenez-Bremont J.F."/>
            <person name="Swaminathan K."/>
            <person name="Moose S.P."/>
            <person name="Guerrero-Gonzalez M.L."/>
            <person name="Marino-Ramirez L."/>
            <person name="Landsman D."/>
            <person name="Rodriguez-Kessler M."/>
            <person name="Delgado-Sanchez P."/>
        </authorList>
    </citation>
    <scope>NUCLEOTIDE SEQUENCE</scope>
    <source>
        <tissue evidence="2">Cladode</tissue>
    </source>
</reference>
<keyword evidence="1" id="KW-0812">Transmembrane</keyword>
<keyword evidence="1" id="KW-0472">Membrane</keyword>
<name>A0A7C8ZMT6_OPUST</name>
<keyword evidence="1" id="KW-1133">Transmembrane helix</keyword>
<evidence type="ECO:0000313" key="2">
    <source>
        <dbReference type="EMBL" id="MBA4646417.1"/>
    </source>
</evidence>
<organism evidence="2">
    <name type="scientific">Opuntia streptacantha</name>
    <name type="common">Prickly pear cactus</name>
    <name type="synonym">Opuntia cardona</name>
    <dbReference type="NCBI Taxonomy" id="393608"/>
    <lineage>
        <taxon>Eukaryota</taxon>
        <taxon>Viridiplantae</taxon>
        <taxon>Streptophyta</taxon>
        <taxon>Embryophyta</taxon>
        <taxon>Tracheophyta</taxon>
        <taxon>Spermatophyta</taxon>
        <taxon>Magnoliopsida</taxon>
        <taxon>eudicotyledons</taxon>
        <taxon>Gunneridae</taxon>
        <taxon>Pentapetalae</taxon>
        <taxon>Caryophyllales</taxon>
        <taxon>Cactineae</taxon>
        <taxon>Cactaceae</taxon>
        <taxon>Opuntioideae</taxon>
        <taxon>Opuntia</taxon>
    </lineage>
</organism>
<protein>
    <submittedName>
        <fullName evidence="2">Uncharacterized protein</fullName>
    </submittedName>
</protein>
<sequence length="112" mass="13527">MLVLFLASGRVATLQFVGFFWGVLSLSSKFELLDFFGFNLLWYCCFSNFSSPIWVRISVWESRINCRFVHHIEKLYAWPDTYVFLHLFYLVLIFKKFVLCKIDWIFFAIYCF</sequence>
<feature type="transmembrane region" description="Helical" evidence="1">
    <location>
        <begin position="75"/>
        <end position="94"/>
    </location>
</feature>
<feature type="transmembrane region" description="Helical" evidence="1">
    <location>
        <begin position="35"/>
        <end position="55"/>
    </location>
</feature>
<dbReference type="AlphaFoldDB" id="A0A7C8ZMT6"/>
<evidence type="ECO:0000256" key="1">
    <source>
        <dbReference type="SAM" id="Phobius"/>
    </source>
</evidence>
<accession>A0A7C8ZMT6</accession>